<keyword evidence="2" id="KW-1185">Reference proteome</keyword>
<reference evidence="1" key="1">
    <citation type="submission" date="2009-10" db="EMBL/GenBank/DDBJ databases">
        <title>Complete sequence of Bacillus selenitireducens MLS10.</title>
        <authorList>
            <consortium name="US DOE Joint Genome Institute"/>
            <person name="Lucas S."/>
            <person name="Copeland A."/>
            <person name="Lapidus A."/>
            <person name="Glavina del Rio T."/>
            <person name="Dalin E."/>
            <person name="Tice H."/>
            <person name="Bruce D."/>
            <person name="Goodwin L."/>
            <person name="Pitluck S."/>
            <person name="Sims D."/>
            <person name="Brettin T."/>
            <person name="Detter J.C."/>
            <person name="Han C."/>
            <person name="Larimer F."/>
            <person name="Land M."/>
            <person name="Hauser L."/>
            <person name="Kyrpides N."/>
            <person name="Ovchinnikova G."/>
            <person name="Stolz J."/>
        </authorList>
    </citation>
    <scope>NUCLEOTIDE SEQUENCE [LARGE SCALE GENOMIC DNA]</scope>
    <source>
        <strain evidence="1">MLS10</strain>
    </source>
</reference>
<dbReference type="Proteomes" id="UP000000271">
    <property type="component" value="Chromosome"/>
</dbReference>
<protein>
    <submittedName>
        <fullName evidence="1">Uncharacterized protein</fullName>
    </submittedName>
</protein>
<dbReference type="KEGG" id="bse:Bsel_0310"/>
<name>D6XWK8_BACIE</name>
<evidence type="ECO:0000313" key="1">
    <source>
        <dbReference type="EMBL" id="ADH97850.1"/>
    </source>
</evidence>
<dbReference type="EMBL" id="CP001791">
    <property type="protein sequence ID" value="ADH97850.1"/>
    <property type="molecule type" value="Genomic_DNA"/>
</dbReference>
<dbReference type="AlphaFoldDB" id="D6XWK8"/>
<organism evidence="1 2">
    <name type="scientific">Bacillus selenitireducens (strain ATCC 700615 / DSM 15326 / MLS10)</name>
    <dbReference type="NCBI Taxonomy" id="439292"/>
    <lineage>
        <taxon>Bacteria</taxon>
        <taxon>Bacillati</taxon>
        <taxon>Bacillota</taxon>
        <taxon>Bacilli</taxon>
        <taxon>Bacillales</taxon>
        <taxon>Bacillaceae</taxon>
        <taxon>Salisediminibacterium</taxon>
    </lineage>
</organism>
<gene>
    <name evidence="1" type="ordered locus">Bsel_0310</name>
</gene>
<dbReference type="HOGENOM" id="CLU_2858340_0_0_9"/>
<sequence>MILLKSLFLVGTGDVLSFSHLHHPSEEEQFFLSEETTTQYITGVCYKPPLQTDREVVKWWVVDA</sequence>
<accession>D6XWK8</accession>
<evidence type="ECO:0000313" key="2">
    <source>
        <dbReference type="Proteomes" id="UP000000271"/>
    </source>
</evidence>
<dbReference type="STRING" id="439292.Bsel_0310"/>
<proteinExistence type="predicted"/>